<organism evidence="5 6">
    <name type="scientific">Stephania yunnanensis</name>
    <dbReference type="NCBI Taxonomy" id="152371"/>
    <lineage>
        <taxon>Eukaryota</taxon>
        <taxon>Viridiplantae</taxon>
        <taxon>Streptophyta</taxon>
        <taxon>Embryophyta</taxon>
        <taxon>Tracheophyta</taxon>
        <taxon>Spermatophyta</taxon>
        <taxon>Magnoliopsida</taxon>
        <taxon>Ranunculales</taxon>
        <taxon>Menispermaceae</taxon>
        <taxon>Menispermoideae</taxon>
        <taxon>Cissampelideae</taxon>
        <taxon>Stephania</taxon>
    </lineage>
</organism>
<evidence type="ECO:0000256" key="3">
    <source>
        <dbReference type="PROSITE-ProRule" id="PRU00221"/>
    </source>
</evidence>
<dbReference type="PANTHER" id="PTHR44472:SF1">
    <property type="entry name" value="DDB1 AND CUL4 ASSOCIATED FACTOR 4"/>
    <property type="match status" value="1"/>
</dbReference>
<dbReference type="Proteomes" id="UP001420932">
    <property type="component" value="Unassembled WGS sequence"/>
</dbReference>
<evidence type="ECO:0000313" key="5">
    <source>
        <dbReference type="EMBL" id="KAK9152255.1"/>
    </source>
</evidence>
<dbReference type="InterPro" id="IPR015943">
    <property type="entry name" value="WD40/YVTN_repeat-like_dom_sf"/>
</dbReference>
<accession>A0AAP0KHN8</accession>
<protein>
    <submittedName>
        <fullName evidence="5">Uncharacterized protein</fullName>
    </submittedName>
</protein>
<dbReference type="InterPro" id="IPR001680">
    <property type="entry name" value="WD40_rpt"/>
</dbReference>
<dbReference type="Gene3D" id="2.130.10.10">
    <property type="entry name" value="YVTN repeat-like/Quinoprotein amine dehydrogenase"/>
    <property type="match status" value="1"/>
</dbReference>
<name>A0AAP0KHN8_9MAGN</name>
<sequence length="542" mass="60274">MPQGSIFTFNDSILDSQSLVFAIVIASFSRIRADLPGFYYDSEKNRYFPIKGPIPGSASWRSRKPKHEQEQRDDARSRRKRIKTCELIGARELCGRVVNSSKWRCGFQGEYQRIQASQPVIWEYQGLKRVADSGLEQFHIDVQTQEGQHKSSVLLMGSIRDPISLCEIGGVGHGFYGGSKFYPECVWPVAAESRADGRKAPNSVWNPRASLLMPSNISCIKKTMKHSPDVVDANSAVQHALISTLGSEGSGGSVYIIKFDEPLDLSFLSRRRICKVASLNCTIWTADCSPIGFQAASGNLVCTNAGVTSINLETGVPSQLCLNKVQYLILQLIQWDGKCYSCWIRNGAIATIDVRQRQRHIASLAKHKIYPVTYAKTSSSNALNSVEQGFEIKGNIVPSCTACMPSSVSSLVSLQMYDQHFLASSMDGLIKLYDHRMMQKGSVQSYEGHVNSHTRIQLGVDQAERLIISGGEDGKVRVWSIKTGELLFAEKISKSVPATVCWSGIGERNRQSQENQIYEECLYGNNSGAWLGSREELFYMQF</sequence>
<dbReference type="SMART" id="SM00320">
    <property type="entry name" value="WD40"/>
    <property type="match status" value="2"/>
</dbReference>
<keyword evidence="1 3" id="KW-0853">WD repeat</keyword>
<dbReference type="SUPFAM" id="SSF50978">
    <property type="entry name" value="WD40 repeat-like"/>
    <property type="match status" value="1"/>
</dbReference>
<dbReference type="InterPro" id="IPR052254">
    <property type="entry name" value="CUL4-DDB1_E3_ligase_receptor"/>
</dbReference>
<dbReference type="Pfam" id="PF23761">
    <property type="entry name" value="Beta-prop_DCAF4"/>
    <property type="match status" value="1"/>
</dbReference>
<gene>
    <name evidence="5" type="ORF">Syun_010564</name>
</gene>
<comment type="caution">
    <text evidence="5">The sequence shown here is derived from an EMBL/GenBank/DDBJ whole genome shotgun (WGS) entry which is preliminary data.</text>
</comment>
<keyword evidence="6" id="KW-1185">Reference proteome</keyword>
<evidence type="ECO:0000256" key="4">
    <source>
        <dbReference type="SAM" id="MobiDB-lite"/>
    </source>
</evidence>
<evidence type="ECO:0000313" key="6">
    <source>
        <dbReference type="Proteomes" id="UP001420932"/>
    </source>
</evidence>
<evidence type="ECO:0000256" key="1">
    <source>
        <dbReference type="ARBA" id="ARBA00022574"/>
    </source>
</evidence>
<proteinExistence type="predicted"/>
<dbReference type="InterPro" id="IPR036322">
    <property type="entry name" value="WD40_repeat_dom_sf"/>
</dbReference>
<feature type="compositionally biased region" description="Basic and acidic residues" evidence="4">
    <location>
        <begin position="67"/>
        <end position="76"/>
    </location>
</feature>
<reference evidence="5 6" key="1">
    <citation type="submission" date="2024-01" db="EMBL/GenBank/DDBJ databases">
        <title>Genome assemblies of Stephania.</title>
        <authorList>
            <person name="Yang L."/>
        </authorList>
    </citation>
    <scope>NUCLEOTIDE SEQUENCE [LARGE SCALE GENOMIC DNA]</scope>
    <source>
        <strain evidence="5">YNDBR</strain>
        <tissue evidence="5">Leaf</tissue>
    </source>
</reference>
<dbReference type="PROSITE" id="PS50294">
    <property type="entry name" value="WD_REPEATS_REGION"/>
    <property type="match status" value="1"/>
</dbReference>
<dbReference type="AlphaFoldDB" id="A0AAP0KHN8"/>
<dbReference type="PROSITE" id="PS50082">
    <property type="entry name" value="WD_REPEATS_2"/>
    <property type="match status" value="1"/>
</dbReference>
<evidence type="ECO:0000256" key="2">
    <source>
        <dbReference type="ARBA" id="ARBA00022737"/>
    </source>
</evidence>
<feature type="repeat" description="WD" evidence="3">
    <location>
        <begin position="446"/>
        <end position="489"/>
    </location>
</feature>
<feature type="region of interest" description="Disordered" evidence="4">
    <location>
        <begin position="58"/>
        <end position="77"/>
    </location>
</feature>
<dbReference type="EMBL" id="JBBNAF010000004">
    <property type="protein sequence ID" value="KAK9152255.1"/>
    <property type="molecule type" value="Genomic_DNA"/>
</dbReference>
<keyword evidence="2" id="KW-0677">Repeat</keyword>
<dbReference type="PANTHER" id="PTHR44472">
    <property type="entry name" value="DDB1- AND CUL4-ASSOCIATED FACTOR 4-RELATED"/>
    <property type="match status" value="1"/>
</dbReference>